<dbReference type="KEGG" id="dzi:111290240"/>
<evidence type="ECO:0000256" key="5">
    <source>
        <dbReference type="ARBA" id="ARBA00023136"/>
    </source>
</evidence>
<name>A0A6P5YA68_DURZI</name>
<dbReference type="PANTHER" id="PTHR31218">
    <property type="entry name" value="WAT1-RELATED PROTEIN"/>
    <property type="match status" value="1"/>
</dbReference>
<comment type="similarity">
    <text evidence="2">Belongs to the drug/metabolite transporter (DMT) superfamily. Plant drug/metabolite exporter (P-DME) (TC 2.A.7.4) family.</text>
</comment>
<dbReference type="RefSeq" id="XP_022737307.1">
    <property type="nucleotide sequence ID" value="XM_022881572.1"/>
</dbReference>
<evidence type="ECO:0000259" key="7">
    <source>
        <dbReference type="Pfam" id="PF00892"/>
    </source>
</evidence>
<evidence type="ECO:0000313" key="8">
    <source>
        <dbReference type="Proteomes" id="UP000515121"/>
    </source>
</evidence>
<feature type="transmembrane region" description="Helical" evidence="6">
    <location>
        <begin position="329"/>
        <end position="349"/>
    </location>
</feature>
<reference evidence="9" key="1">
    <citation type="submission" date="2025-08" db="UniProtKB">
        <authorList>
            <consortium name="RefSeq"/>
        </authorList>
    </citation>
    <scope>IDENTIFICATION</scope>
    <source>
        <tissue evidence="9">Fruit stalk</tissue>
    </source>
</reference>
<comment type="subcellular location">
    <subcellularLocation>
        <location evidence="1">Membrane</location>
        <topology evidence="1">Multi-pass membrane protein</topology>
    </subcellularLocation>
</comment>
<dbReference type="OrthoDB" id="1728340at2759"/>
<evidence type="ECO:0000256" key="3">
    <source>
        <dbReference type="ARBA" id="ARBA00022692"/>
    </source>
</evidence>
<evidence type="ECO:0000256" key="6">
    <source>
        <dbReference type="SAM" id="Phobius"/>
    </source>
</evidence>
<feature type="transmembrane region" description="Helical" evidence="6">
    <location>
        <begin position="232"/>
        <end position="252"/>
    </location>
</feature>
<dbReference type="InterPro" id="IPR037185">
    <property type="entry name" value="EmrE-like"/>
</dbReference>
<feature type="transmembrane region" description="Helical" evidence="6">
    <location>
        <begin position="264"/>
        <end position="283"/>
    </location>
</feature>
<sequence length="416" mass="46153">MAELKSCNEWKPFIAMIATDFSFTVVNILLKKVLDEGMNHLVLITFRLSISTIFLAPIGYFGKGRSFPVSIPITFSFTILTKFSTFDSELNSDFLSVFSFSAPLSLEQQTKAHTTHFMLPLLQCNRWCRTSLTQYFFLLGIQYTSATFSCAFVNMVPVLTFIMALPFRIETVNLKSHSGRAKILGSVICVGGALLLTLYKGIPLFKHPLSQAMAPTMANAIKLSSSRRAERWTIGCLALIVGTVLWSSWFIIQSNVGERYPCQYSSTAIMSFFGAIQSAIFSLSTSRDPSVWVLKGKVEIITVLYAGMIGSGLCYVGMAWCVKKRGPVFTAAFSPLVQIMAAMFDIPILHEQLNLGSLLGSIVVIIGLYILLWGKNKEMRNCASKIAQEAKEIREQEADQLQVTSVSCDSSFREAK</sequence>
<dbReference type="Proteomes" id="UP000515121">
    <property type="component" value="Unplaced"/>
</dbReference>
<keyword evidence="4 6" id="KW-1133">Transmembrane helix</keyword>
<dbReference type="InterPro" id="IPR030184">
    <property type="entry name" value="WAT1-related"/>
</dbReference>
<feature type="transmembrane region" description="Helical" evidence="6">
    <location>
        <begin position="135"/>
        <end position="162"/>
    </location>
</feature>
<dbReference type="SUPFAM" id="SSF103481">
    <property type="entry name" value="Multidrug resistance efflux transporter EmrE"/>
    <property type="match status" value="2"/>
</dbReference>
<dbReference type="AlphaFoldDB" id="A0A6P5YA68"/>
<protein>
    <submittedName>
        <fullName evidence="9">WAT1-related protein At3g30340-like</fullName>
    </submittedName>
</protein>
<feature type="transmembrane region" description="Helical" evidence="6">
    <location>
        <begin position="355"/>
        <end position="374"/>
    </location>
</feature>
<feature type="transmembrane region" description="Helical" evidence="6">
    <location>
        <begin position="183"/>
        <end position="202"/>
    </location>
</feature>
<keyword evidence="5 6" id="KW-0472">Membrane</keyword>
<dbReference type="GO" id="GO:0016020">
    <property type="term" value="C:membrane"/>
    <property type="evidence" value="ECO:0007669"/>
    <property type="project" value="UniProtKB-SubCell"/>
</dbReference>
<feature type="transmembrane region" description="Helical" evidence="6">
    <location>
        <begin position="42"/>
        <end position="62"/>
    </location>
</feature>
<dbReference type="GeneID" id="111290240"/>
<proteinExistence type="inferred from homology"/>
<gene>
    <name evidence="9" type="primary">LOC111290240</name>
</gene>
<evidence type="ECO:0000256" key="1">
    <source>
        <dbReference type="ARBA" id="ARBA00004141"/>
    </source>
</evidence>
<keyword evidence="3 6" id="KW-0812">Transmembrane</keyword>
<dbReference type="GO" id="GO:0022857">
    <property type="term" value="F:transmembrane transporter activity"/>
    <property type="evidence" value="ECO:0007669"/>
    <property type="project" value="InterPro"/>
</dbReference>
<dbReference type="InterPro" id="IPR000620">
    <property type="entry name" value="EamA_dom"/>
</dbReference>
<feature type="domain" description="EamA" evidence="7">
    <location>
        <begin position="234"/>
        <end position="372"/>
    </location>
</feature>
<dbReference type="Pfam" id="PF00892">
    <property type="entry name" value="EamA"/>
    <property type="match status" value="1"/>
</dbReference>
<evidence type="ECO:0000256" key="4">
    <source>
        <dbReference type="ARBA" id="ARBA00022989"/>
    </source>
</evidence>
<evidence type="ECO:0000313" key="9">
    <source>
        <dbReference type="RefSeq" id="XP_022737307.1"/>
    </source>
</evidence>
<accession>A0A6P5YA68</accession>
<evidence type="ECO:0000256" key="2">
    <source>
        <dbReference type="ARBA" id="ARBA00007635"/>
    </source>
</evidence>
<feature type="transmembrane region" description="Helical" evidence="6">
    <location>
        <begin position="303"/>
        <end position="322"/>
    </location>
</feature>
<keyword evidence="8" id="KW-1185">Reference proteome</keyword>
<organism evidence="8 9">
    <name type="scientific">Durio zibethinus</name>
    <name type="common">Durian</name>
    <dbReference type="NCBI Taxonomy" id="66656"/>
    <lineage>
        <taxon>Eukaryota</taxon>
        <taxon>Viridiplantae</taxon>
        <taxon>Streptophyta</taxon>
        <taxon>Embryophyta</taxon>
        <taxon>Tracheophyta</taxon>
        <taxon>Spermatophyta</taxon>
        <taxon>Magnoliopsida</taxon>
        <taxon>eudicotyledons</taxon>
        <taxon>Gunneridae</taxon>
        <taxon>Pentapetalae</taxon>
        <taxon>rosids</taxon>
        <taxon>malvids</taxon>
        <taxon>Malvales</taxon>
        <taxon>Malvaceae</taxon>
        <taxon>Helicteroideae</taxon>
        <taxon>Durio</taxon>
    </lineage>
</organism>
<feature type="transmembrane region" description="Helical" evidence="6">
    <location>
        <begin position="12"/>
        <end position="30"/>
    </location>
</feature>